<dbReference type="PROSITE" id="PS50164">
    <property type="entry name" value="GIY_YIG"/>
    <property type="match status" value="1"/>
</dbReference>
<dbReference type="GO" id="GO:0003677">
    <property type="term" value="F:DNA binding"/>
    <property type="evidence" value="ECO:0007669"/>
    <property type="project" value="InterPro"/>
</dbReference>
<dbReference type="InParanoid" id="H9CNN0"/>
<protein>
    <submittedName>
        <fullName evidence="3">Intron-encoded LAGLIDADG endonuclease family protein</fullName>
    </submittedName>
</protein>
<gene>
    <name evidence="3" type="ORF">TSTA_m0470</name>
</gene>
<dbReference type="CDD" id="cd10445">
    <property type="entry name" value="GIY-YIG_bI1_like"/>
    <property type="match status" value="1"/>
</dbReference>
<keyword evidence="3" id="KW-0540">Nuclease</keyword>
<dbReference type="InterPro" id="IPR006350">
    <property type="entry name" value="Intron_endoG1"/>
</dbReference>
<keyword evidence="4" id="KW-1185">Reference proteome</keyword>
<keyword evidence="3" id="KW-0255">Endonuclease</keyword>
<evidence type="ECO:0000313" key="4">
    <source>
        <dbReference type="Proteomes" id="UP000001745"/>
    </source>
</evidence>
<dbReference type="SUPFAM" id="SSF64496">
    <property type="entry name" value="DNA-binding domain of intron-encoded endonucleases"/>
    <property type="match status" value="1"/>
</dbReference>
<dbReference type="InterPro" id="IPR003611">
    <property type="entry name" value="NUMOD3"/>
</dbReference>
<accession>H9CNN0</accession>
<geneLocation type="mitochondrion" evidence="3"/>
<organism evidence="4">
    <name type="scientific">Talaromyces stipitatus (strain ATCC 10500 / CBS 375.48 / QM 6759 / NRRL 1006)</name>
    <name type="common">Penicillium stipitatum</name>
    <dbReference type="NCBI Taxonomy" id="441959"/>
    <lineage>
        <taxon>Eukaryota</taxon>
        <taxon>Fungi</taxon>
        <taxon>Dikarya</taxon>
        <taxon>Ascomycota</taxon>
        <taxon>Pezizomycotina</taxon>
        <taxon>Eurotiomycetes</taxon>
        <taxon>Eurotiomycetidae</taxon>
        <taxon>Eurotiales</taxon>
        <taxon>Trichocomaceae</taxon>
        <taxon>Talaromyces</taxon>
        <taxon>Talaromyces sect. Talaromyces</taxon>
    </lineage>
</organism>
<dbReference type="STRING" id="441959.H9CNN0"/>
<evidence type="ECO:0000259" key="2">
    <source>
        <dbReference type="PROSITE" id="PS50164"/>
    </source>
</evidence>
<evidence type="ECO:0000256" key="1">
    <source>
        <dbReference type="ARBA" id="ARBA00010045"/>
    </source>
</evidence>
<dbReference type="InterPro" id="IPR035901">
    <property type="entry name" value="GIY-YIG_endonuc_sf"/>
</dbReference>
<dbReference type="Gene3D" id="3.40.1440.10">
    <property type="entry name" value="GIY-YIG endonuclease"/>
    <property type="match status" value="1"/>
</dbReference>
<dbReference type="InterPro" id="IPR000305">
    <property type="entry name" value="GIY-YIG_endonuc"/>
</dbReference>
<dbReference type="VEuPathDB" id="FungiDB:TSTA_m0470"/>
<dbReference type="EMBL" id="JQ354994">
    <property type="protein sequence ID" value="AFD95924.1"/>
    <property type="molecule type" value="Genomic_DNA"/>
</dbReference>
<keyword evidence="3" id="KW-0378">Hydrolase</keyword>
<evidence type="ECO:0000313" key="3">
    <source>
        <dbReference type="EMBL" id="AFD95924.1"/>
    </source>
</evidence>
<dbReference type="NCBIfam" id="TIGR01453">
    <property type="entry name" value="grpIintron_endo"/>
    <property type="match status" value="1"/>
</dbReference>
<dbReference type="SUPFAM" id="SSF82771">
    <property type="entry name" value="GIY-YIG endonuclease"/>
    <property type="match status" value="1"/>
</dbReference>
<name>H9CNN0_TALSN</name>
<comment type="similarity">
    <text evidence="1">To endonucleases of group I introns of fungi and phage.</text>
</comment>
<dbReference type="GO" id="GO:0004519">
    <property type="term" value="F:endonuclease activity"/>
    <property type="evidence" value="ECO:0007669"/>
    <property type="project" value="UniProtKB-KW"/>
</dbReference>
<sequence length="275" mass="31802">MFIGVKKIKGSIFEVGKRLYSDNPNGGSPFNSEEFIIFFKNVKQEKKNIYKELRKKSGVYIFINNITNQLYIGSSINLTKRMVSYYYYTNSDKLSKFVIIRAMKKYGLENFSLGILEFCKQDPKICLELEQKWIDFYKPKYNVLTVAGNSAGFKHSVETINKLKKILSGENHPNFGNITSFETKRAISEGIKNFYLTNNHPSKGLKGVLSSQYGIGGELVFCYSKTGKELIFPSINAARQHFKVRWTKIKKNLDTQEWVTLQDEEWIIQSMPKQK</sequence>
<dbReference type="AlphaFoldDB" id="H9CNN0"/>
<feature type="domain" description="GIY-YIG" evidence="2">
    <location>
        <begin position="55"/>
        <end position="143"/>
    </location>
</feature>
<proteinExistence type="predicted"/>
<dbReference type="Proteomes" id="UP000001745">
    <property type="component" value="Mitochondrion"/>
</dbReference>
<reference evidence="3 4" key="1">
    <citation type="journal article" date="2012" name="BMC Genomics">
        <title>Sequencing of mitochondrial genomes of nine Aspergillus and Penicillium species identifies mobile introns and accessory genes as main sources of genome size variability.</title>
        <authorList>
            <person name="Joardar V."/>
            <person name="Abrams N.F."/>
            <person name="Hostetler J."/>
            <person name="Paukstelis P.J."/>
            <person name="Pakala S."/>
            <person name="Pakala S.B."/>
            <person name="Zafar N."/>
            <person name="Abolude O.O."/>
            <person name="Payne G."/>
            <person name="Andrianopoulos A."/>
            <person name="Denning D.W."/>
            <person name="Nierman W.C."/>
        </authorList>
    </citation>
    <scope>NUCLEOTIDE SEQUENCE [LARGE SCALE GENOMIC DNA]</scope>
    <source>
        <strain evidence="4">ATCC 10500 / CBS 375.48 / QM 6759 / NRRL 1006</strain>
    </source>
</reference>
<dbReference type="SMART" id="SM00465">
    <property type="entry name" value="GIYc"/>
    <property type="match status" value="1"/>
</dbReference>
<dbReference type="Pfam" id="PF07460">
    <property type="entry name" value="NUMOD3"/>
    <property type="match status" value="1"/>
</dbReference>
<dbReference type="Pfam" id="PF01541">
    <property type="entry name" value="GIY-YIG"/>
    <property type="match status" value="1"/>
</dbReference>
<keyword evidence="3" id="KW-0496">Mitochondrion</keyword>